<evidence type="ECO:0000313" key="2">
    <source>
        <dbReference type="Proteomes" id="UP000734854"/>
    </source>
</evidence>
<organism evidence="1 2">
    <name type="scientific">Zingiber officinale</name>
    <name type="common">Ginger</name>
    <name type="synonym">Amomum zingiber</name>
    <dbReference type="NCBI Taxonomy" id="94328"/>
    <lineage>
        <taxon>Eukaryota</taxon>
        <taxon>Viridiplantae</taxon>
        <taxon>Streptophyta</taxon>
        <taxon>Embryophyta</taxon>
        <taxon>Tracheophyta</taxon>
        <taxon>Spermatophyta</taxon>
        <taxon>Magnoliopsida</taxon>
        <taxon>Liliopsida</taxon>
        <taxon>Zingiberales</taxon>
        <taxon>Zingiberaceae</taxon>
        <taxon>Zingiber</taxon>
    </lineage>
</organism>
<dbReference type="AlphaFoldDB" id="A0A8J5LFD4"/>
<protein>
    <submittedName>
        <fullName evidence="1">Uncharacterized protein</fullName>
    </submittedName>
</protein>
<gene>
    <name evidence="1" type="ORF">ZIOFF_015530</name>
</gene>
<keyword evidence="2" id="KW-1185">Reference proteome</keyword>
<dbReference type="EMBL" id="JACMSC010000004">
    <property type="protein sequence ID" value="KAG6525568.1"/>
    <property type="molecule type" value="Genomic_DNA"/>
</dbReference>
<sequence length="151" mass="16068">MRCRDHVMSSDASLGTREVSIHVAVLGQRVWARHLARTTCASSCNVSGPVAELKQRVRAHSQARAKRLDWSLAHATRHGGKMAIATAVLGVAVTKGGELPLKALPQQRNEIGLCWKSFAGFISPVSSCSGDVKGRCGGDGKVICPLGLQKK</sequence>
<proteinExistence type="predicted"/>
<accession>A0A8J5LFD4</accession>
<evidence type="ECO:0000313" key="1">
    <source>
        <dbReference type="EMBL" id="KAG6525568.1"/>
    </source>
</evidence>
<name>A0A8J5LFD4_ZINOF</name>
<reference evidence="1 2" key="1">
    <citation type="submission" date="2020-08" db="EMBL/GenBank/DDBJ databases">
        <title>Plant Genome Project.</title>
        <authorList>
            <person name="Zhang R.-G."/>
        </authorList>
    </citation>
    <scope>NUCLEOTIDE SEQUENCE [LARGE SCALE GENOMIC DNA]</scope>
    <source>
        <tissue evidence="1">Rhizome</tissue>
    </source>
</reference>
<comment type="caution">
    <text evidence="1">The sequence shown here is derived from an EMBL/GenBank/DDBJ whole genome shotgun (WGS) entry which is preliminary data.</text>
</comment>
<dbReference type="Proteomes" id="UP000734854">
    <property type="component" value="Unassembled WGS sequence"/>
</dbReference>